<organism evidence="2 3">
    <name type="scientific">Rhizoctonia solani</name>
    <dbReference type="NCBI Taxonomy" id="456999"/>
    <lineage>
        <taxon>Eukaryota</taxon>
        <taxon>Fungi</taxon>
        <taxon>Dikarya</taxon>
        <taxon>Basidiomycota</taxon>
        <taxon>Agaricomycotina</taxon>
        <taxon>Agaricomycetes</taxon>
        <taxon>Cantharellales</taxon>
        <taxon>Ceratobasidiaceae</taxon>
        <taxon>Rhizoctonia</taxon>
    </lineage>
</organism>
<reference evidence="2" key="1">
    <citation type="submission" date="2021-01" db="EMBL/GenBank/DDBJ databases">
        <authorList>
            <person name="Kaushik A."/>
        </authorList>
    </citation>
    <scope>NUCLEOTIDE SEQUENCE</scope>
    <source>
        <strain evidence="2">AG6-10EEA</strain>
    </source>
</reference>
<evidence type="ECO:0000256" key="1">
    <source>
        <dbReference type="SAM" id="MobiDB-lite"/>
    </source>
</evidence>
<gene>
    <name evidence="2" type="ORF">RDB_LOCUS164077</name>
</gene>
<feature type="compositionally biased region" description="Pro residues" evidence="1">
    <location>
        <begin position="347"/>
        <end position="358"/>
    </location>
</feature>
<feature type="region of interest" description="Disordered" evidence="1">
    <location>
        <begin position="276"/>
        <end position="296"/>
    </location>
</feature>
<evidence type="ECO:0000313" key="2">
    <source>
        <dbReference type="EMBL" id="CAE6528648.1"/>
    </source>
</evidence>
<dbReference type="Proteomes" id="UP000663853">
    <property type="component" value="Unassembled WGS sequence"/>
</dbReference>
<feature type="region of interest" description="Disordered" evidence="1">
    <location>
        <begin position="343"/>
        <end position="366"/>
    </location>
</feature>
<protein>
    <submittedName>
        <fullName evidence="2">Uncharacterized protein</fullName>
    </submittedName>
</protein>
<dbReference type="AlphaFoldDB" id="A0A8H3DJB2"/>
<comment type="caution">
    <text evidence="2">The sequence shown here is derived from an EMBL/GenBank/DDBJ whole genome shotgun (WGS) entry which is preliminary data.</text>
</comment>
<evidence type="ECO:0000313" key="3">
    <source>
        <dbReference type="Proteomes" id="UP000663853"/>
    </source>
</evidence>
<dbReference type="EMBL" id="CAJMXA010003953">
    <property type="protein sequence ID" value="CAE6528648.1"/>
    <property type="molecule type" value="Genomic_DNA"/>
</dbReference>
<name>A0A8H3DJB2_9AGAM</name>
<proteinExistence type="predicted"/>
<feature type="compositionally biased region" description="Basic and acidic residues" evidence="1">
    <location>
        <begin position="276"/>
        <end position="288"/>
    </location>
</feature>
<sequence length="521" mass="58285">MSLQKGGSFVASANKIVGSSMGHSQVPHRIDYSGGWRTGPTEEWYKSQPSTKFTQLQYRKERKKPWEHEYIVVELENGTVCRFDRRARAENLVDAFTSEGLDAEDTAHVIHKGDKKHYLEINNDSDLILCMHFPDGQDILSILGICYSIRQDRETECYSLIRYNCYFFSWMIVVALARRTVDWALLGSDDHLWGELVSTTMAGLKSNPSKLNQLKASTRAVLGKKFNHAAPPFSGSSYLLSTLHIALRHTRSNIKKSLAELLLKSTVEKTMHEVADKSAKSAAEDAARSHASQTARDASFEAVMEVMWNTMLSDPEGSQLWEDRCKRTEECARKAAAAAADAALTLPPTPPATPPPAPVNGSESETPRVRENWEDAWDSTWNQIWLGEQNQTKPKNEPCTSRIALLAKAAWSKAWKDACLANEAYVPLVSQGVAKYVVKHLPETTIKIDKTTQGTMKRMMKSLISSDTSNGELQNFIQARIAEFVGRVLRILPKAAVNSHTIEESMRRVWATTTRLEGLSV</sequence>
<accession>A0A8H3DJB2</accession>